<proteinExistence type="inferred from homology"/>
<sequence length="505" mass="57846">MNDLDNPFLLQVLQQFCHETWDEMLPRLEPFVKKLSSDWRAIAAESARPENQPKIRHYNAYNERIDRIIRSNQMQQMEKDIFGQGLFSKEQLKNEGIIKRFFLHGNGEAGITCPLACTDGLVALIDHFKEEVPDEVKRIFEHVTEGYEGHFGIGAQYMSEIQGGSNIPANVLMAKPEGDHYRLFGNKFFCSAVHADYAVVTARIEHTDDIAVFIVPTWLQGNKEKEKRNHHVINRLKWKIGTAELPSAEIDYQGAIAYRVGPQNRGVALAVSIVLTRSRLDIGFASGAFLMRAAQEAKLYASFRSVFDRRIDEFPMAAAQLEDLEYAAKRIVGSAFHIYQAFLQTQQEPNTLEAFVVRELILLQKIYASKEAVDKLRLAISIFGGHGAIEDFSVIPRLFRDSLVNELWEGPRNVLLSQIYRDLVKMRPQISIYDLIASILVDSSEKEVKRFAEQIEQLMQVNLTALPNFENRQAARKWEQIWEEIFTLFQEQTIKDIKDLPIALD</sequence>
<dbReference type="Gene3D" id="2.40.110.20">
    <property type="match status" value="1"/>
</dbReference>
<dbReference type="InterPro" id="IPR009075">
    <property type="entry name" value="AcylCo_DH/oxidase_C"/>
</dbReference>
<protein>
    <submittedName>
        <fullName evidence="5">Acyl-CoA dehydrogenase</fullName>
    </submittedName>
</protein>
<dbReference type="SUPFAM" id="SSF56645">
    <property type="entry name" value="Acyl-CoA dehydrogenase NM domain-like"/>
    <property type="match status" value="1"/>
</dbReference>
<evidence type="ECO:0000313" key="6">
    <source>
        <dbReference type="Proteomes" id="UP000234956"/>
    </source>
</evidence>
<dbReference type="EMBL" id="PDFK01000004">
    <property type="protein sequence ID" value="PKU51149.1"/>
    <property type="molecule type" value="Genomic_DNA"/>
</dbReference>
<keyword evidence="3" id="KW-0274">FAD</keyword>
<dbReference type="InterPro" id="IPR052904">
    <property type="entry name" value="Acyl-CoA_dehydrogenase-like"/>
</dbReference>
<evidence type="ECO:0000256" key="1">
    <source>
        <dbReference type="ARBA" id="ARBA00009347"/>
    </source>
</evidence>
<evidence type="ECO:0000259" key="4">
    <source>
        <dbReference type="Pfam" id="PF00441"/>
    </source>
</evidence>
<dbReference type="PANTHER" id="PTHR42707">
    <property type="entry name" value="ACYL-COA DEHYDROGENASE"/>
    <property type="match status" value="1"/>
</dbReference>
<dbReference type="Gene3D" id="1.20.140.10">
    <property type="entry name" value="Butyryl-CoA Dehydrogenase, subunit A, domain 3"/>
    <property type="match status" value="1"/>
</dbReference>
<evidence type="ECO:0000256" key="3">
    <source>
        <dbReference type="ARBA" id="ARBA00022827"/>
    </source>
</evidence>
<organism evidence="5 6">
    <name type="scientific">Lysinibacillus fusiformis</name>
    <dbReference type="NCBI Taxonomy" id="28031"/>
    <lineage>
        <taxon>Bacteria</taxon>
        <taxon>Bacillati</taxon>
        <taxon>Bacillota</taxon>
        <taxon>Bacilli</taxon>
        <taxon>Bacillales</taxon>
        <taxon>Bacillaceae</taxon>
        <taxon>Lysinibacillus</taxon>
    </lineage>
</organism>
<accession>A0A2I0UYR9</accession>
<gene>
    <name evidence="5" type="ORF">CRI88_15820</name>
</gene>
<comment type="similarity">
    <text evidence="1">Belongs to the acyl-CoA dehydrogenase family.</text>
</comment>
<dbReference type="AlphaFoldDB" id="A0A2I0UYR9"/>
<dbReference type="Proteomes" id="UP000234956">
    <property type="component" value="Unassembled WGS sequence"/>
</dbReference>
<name>A0A2I0UYR9_9BACI</name>
<dbReference type="InterPro" id="IPR009100">
    <property type="entry name" value="AcylCoA_DH/oxidase_NM_dom_sf"/>
</dbReference>
<evidence type="ECO:0000256" key="2">
    <source>
        <dbReference type="ARBA" id="ARBA00022630"/>
    </source>
</evidence>
<evidence type="ECO:0000313" key="5">
    <source>
        <dbReference type="EMBL" id="PKU51149.1"/>
    </source>
</evidence>
<dbReference type="GO" id="GO:0003995">
    <property type="term" value="F:acyl-CoA dehydrogenase activity"/>
    <property type="evidence" value="ECO:0007669"/>
    <property type="project" value="TreeGrafter"/>
</dbReference>
<feature type="domain" description="Acyl-CoA dehydrogenase/oxidase C-terminal" evidence="4">
    <location>
        <begin position="264"/>
        <end position="423"/>
    </location>
</feature>
<dbReference type="SUPFAM" id="SSF47203">
    <property type="entry name" value="Acyl-CoA dehydrogenase C-terminal domain-like"/>
    <property type="match status" value="1"/>
</dbReference>
<dbReference type="Pfam" id="PF00441">
    <property type="entry name" value="Acyl-CoA_dh_1"/>
    <property type="match status" value="1"/>
</dbReference>
<dbReference type="PANTHER" id="PTHR42707:SF2">
    <property type="entry name" value="ACD11 DEHYDROGENASE"/>
    <property type="match status" value="1"/>
</dbReference>
<dbReference type="InterPro" id="IPR036250">
    <property type="entry name" value="AcylCo_DH-like_C"/>
</dbReference>
<keyword evidence="2" id="KW-0285">Flavoprotein</keyword>
<comment type="caution">
    <text evidence="5">The sequence shown here is derived from an EMBL/GenBank/DDBJ whole genome shotgun (WGS) entry which is preliminary data.</text>
</comment>
<reference evidence="5 6" key="1">
    <citation type="submission" date="2017-10" db="EMBL/GenBank/DDBJ databases">
        <title>Draft genome of Lysinibacillus fusiformis strain Juneja, a laboratory-derived pathogen of Drosophila melanogaster.</title>
        <authorList>
            <person name="Smith B.R."/>
            <person name="Unckless R.L."/>
        </authorList>
    </citation>
    <scope>NUCLEOTIDE SEQUENCE [LARGE SCALE GENOMIC DNA]</scope>
    <source>
        <strain evidence="5 6">Juneja</strain>
    </source>
</reference>